<reference evidence="2 3" key="1">
    <citation type="journal article" date="2015" name="Nature">
        <title>rRNA introns, odd ribosomes, and small enigmatic genomes across a large radiation of phyla.</title>
        <authorList>
            <person name="Brown C.T."/>
            <person name="Hug L.A."/>
            <person name="Thomas B.C."/>
            <person name="Sharon I."/>
            <person name="Castelle C.J."/>
            <person name="Singh A."/>
            <person name="Wilkins M.J."/>
            <person name="Williams K.H."/>
            <person name="Banfield J.F."/>
        </authorList>
    </citation>
    <scope>NUCLEOTIDE SEQUENCE [LARGE SCALE GENOMIC DNA]</scope>
</reference>
<accession>A0A0G0K6L1</accession>
<dbReference type="Gene3D" id="3.30.70.270">
    <property type="match status" value="1"/>
</dbReference>
<dbReference type="PANTHER" id="PTHR45138:SF9">
    <property type="entry name" value="DIGUANYLATE CYCLASE DGCM-RELATED"/>
    <property type="match status" value="1"/>
</dbReference>
<dbReference type="PANTHER" id="PTHR45138">
    <property type="entry name" value="REGULATORY COMPONENTS OF SENSORY TRANSDUCTION SYSTEM"/>
    <property type="match status" value="1"/>
</dbReference>
<evidence type="ECO:0000259" key="1">
    <source>
        <dbReference type="PROSITE" id="PS50887"/>
    </source>
</evidence>
<dbReference type="SUPFAM" id="SSF55073">
    <property type="entry name" value="Nucleotide cyclase"/>
    <property type="match status" value="1"/>
</dbReference>
<dbReference type="CDD" id="cd01949">
    <property type="entry name" value="GGDEF"/>
    <property type="match status" value="1"/>
</dbReference>
<dbReference type="PROSITE" id="PS50887">
    <property type="entry name" value="GGDEF"/>
    <property type="match status" value="1"/>
</dbReference>
<protein>
    <submittedName>
        <fullName evidence="2">PAS/PAC sensor-containing diguanylate cyclase/phosphodiesterase</fullName>
    </submittedName>
</protein>
<dbReference type="InterPro" id="IPR029787">
    <property type="entry name" value="Nucleotide_cyclase"/>
</dbReference>
<organism evidence="2 3">
    <name type="scientific">Candidatus Woesebacteria bacterium GW2011_GWB1_38_5b</name>
    <dbReference type="NCBI Taxonomy" id="1618569"/>
    <lineage>
        <taxon>Bacteria</taxon>
        <taxon>Candidatus Woeseibacteriota</taxon>
    </lineage>
</organism>
<proteinExistence type="predicted"/>
<evidence type="ECO:0000313" key="3">
    <source>
        <dbReference type="Proteomes" id="UP000034181"/>
    </source>
</evidence>
<dbReference type="Pfam" id="PF00990">
    <property type="entry name" value="GGDEF"/>
    <property type="match status" value="1"/>
</dbReference>
<dbReference type="InterPro" id="IPR000160">
    <property type="entry name" value="GGDEF_dom"/>
</dbReference>
<dbReference type="InterPro" id="IPR043128">
    <property type="entry name" value="Rev_trsase/Diguanyl_cyclase"/>
</dbReference>
<dbReference type="AlphaFoldDB" id="A0A0G0K6L1"/>
<evidence type="ECO:0000313" key="2">
    <source>
        <dbReference type="EMBL" id="KKQ75328.1"/>
    </source>
</evidence>
<gene>
    <name evidence="2" type="ORF">US96_C0013G0022</name>
</gene>
<dbReference type="InterPro" id="IPR050469">
    <property type="entry name" value="Diguanylate_Cyclase"/>
</dbReference>
<name>A0A0G0K6L1_9BACT</name>
<dbReference type="GO" id="GO:0052621">
    <property type="term" value="F:diguanylate cyclase activity"/>
    <property type="evidence" value="ECO:0007669"/>
    <property type="project" value="TreeGrafter"/>
</dbReference>
<dbReference type="EMBL" id="LBUZ01000013">
    <property type="protein sequence ID" value="KKQ75328.1"/>
    <property type="molecule type" value="Genomic_DNA"/>
</dbReference>
<sequence>MSKIDDIFRALLEINRRGQPKNPIIDITKLERKPINTGEYIDSLTGLHNEIWFEEELNRRMVDSNRLGTNLWLLIVDFDFFKTINIEYGRSSGNQVLKMFGEMVAQEEFPFARIGGEEFAQIFPKDLGLDEIQRTVSKYSLNFKDKTKELLGQEVSVSMGITKMNFGEIPSNLINRAEAAVFRSKKQGRDRSTLLEDHPITGTYVTVPYLTREQLSSNITQNSV</sequence>
<comment type="caution">
    <text evidence="2">The sequence shown here is derived from an EMBL/GenBank/DDBJ whole genome shotgun (WGS) entry which is preliminary data.</text>
</comment>
<dbReference type="SMART" id="SM00267">
    <property type="entry name" value="GGDEF"/>
    <property type="match status" value="1"/>
</dbReference>
<feature type="domain" description="GGDEF" evidence="1">
    <location>
        <begin position="69"/>
        <end position="197"/>
    </location>
</feature>
<dbReference type="NCBIfam" id="TIGR00254">
    <property type="entry name" value="GGDEF"/>
    <property type="match status" value="1"/>
</dbReference>
<dbReference type="Proteomes" id="UP000034181">
    <property type="component" value="Unassembled WGS sequence"/>
</dbReference>